<dbReference type="Gene3D" id="1.10.357.70">
    <property type="entry name" value="Exocyst complex component Sec6, C-terminal domain"/>
    <property type="match status" value="1"/>
</dbReference>
<evidence type="ECO:0000256" key="2">
    <source>
        <dbReference type="ARBA" id="ARBA00022448"/>
    </source>
</evidence>
<evidence type="ECO:0000256" key="3">
    <source>
        <dbReference type="ARBA" id="ARBA00022483"/>
    </source>
</evidence>
<dbReference type="Gene3D" id="1.10.357.50">
    <property type="match status" value="1"/>
</dbReference>
<dbReference type="GO" id="GO:0000149">
    <property type="term" value="F:SNARE binding"/>
    <property type="evidence" value="ECO:0007669"/>
    <property type="project" value="TreeGrafter"/>
</dbReference>
<evidence type="ECO:0000256" key="4">
    <source>
        <dbReference type="SAM" id="Coils"/>
    </source>
</evidence>
<proteinExistence type="inferred from homology"/>
<reference evidence="5" key="1">
    <citation type="journal article" date="2020" name="J. Eukaryot. Microbiol.">
        <title>De novo Sequencing, Assembly and Annotation of the Transcriptome for the Free-Living Testate Amoeba Arcella intermedia.</title>
        <authorList>
            <person name="Ribeiro G.M."/>
            <person name="Porfirio-Sousa A.L."/>
            <person name="Maurer-Alcala X.X."/>
            <person name="Katz L.A."/>
            <person name="Lahr D.J.G."/>
        </authorList>
    </citation>
    <scope>NUCLEOTIDE SEQUENCE</scope>
</reference>
<dbReference type="Pfam" id="PF06046">
    <property type="entry name" value="Sec6"/>
    <property type="match status" value="1"/>
</dbReference>
<protein>
    <submittedName>
        <fullName evidence="5">Uncharacterized protein</fullName>
    </submittedName>
</protein>
<keyword evidence="3" id="KW-0268">Exocytosis</keyword>
<dbReference type="InterPro" id="IPR042532">
    <property type="entry name" value="EXOC3/Sec6_C"/>
</dbReference>
<dbReference type="PANTHER" id="PTHR21292:SF1">
    <property type="entry name" value="EXOCYST COMPLEX COMPONENT 3"/>
    <property type="match status" value="1"/>
</dbReference>
<dbReference type="PANTHER" id="PTHR21292">
    <property type="entry name" value="EXOCYST COMPLEX COMPONENT SEC6-RELATED"/>
    <property type="match status" value="1"/>
</dbReference>
<dbReference type="AlphaFoldDB" id="A0A6B2KYB0"/>
<sequence length="766" mass="89071">METIEGTIKTKANVMAAKDLALILTQPEQLVQVEQLRLEKNDAKRLVSGTLKNLIKTKLDDVRNGSLQIEESKRCMVTISNDYSSIVNCCKEVDKIFQKEHYDLLQVVNIARNNLNSTRELVDKIMKLHETLALIKNAINEDRNLLEVHKDIRKVQRTRNQILLAAKQYQREYNQLEVELSGVVEQANVFNSRVRELIKNHFNLALKKPSILVKVLQVINREIKARETLKGKVKKASNDKQERSELFGRTTQEEISEIEVQEDKNDDKVGEELMFDNKLVVDWIKKSCVDRFNVMFEGCKEKGKYQLLKTLDVANEKLFDDLTKVLDELKPCFPPWLDIFSLYCQVYHSCLSKLVKDWGNGTLSPDEYLELAKWINITYENQMVRLGASKQDLVPHLNNDLEPMIDDYRRKIKETMIEWTTRLIEQDKNPGNSLVTGNLYYTTGPRNLFQMVHSRLDLAITTAFDKLVIATAQESTVVLRTYQQEMSKLLKNNESKLDFKYVLSLINNFSKCYEYTEELKTKLIEKYKDTIDLVPMEFDKTKAGFQDLVKSSRQRVIAILLDELQEEQAQLFTRPWALDEVNSARIIKDTLVDYFKEEICPHVITNWATRMGIETLDRLVVMYIRELFTKKQSFDEPVFVRFNKDIQILQEFGTSQSIKEQTIQNSLQVLQFLKEIMTGSPTDVKVNVEEILKKHPDFREEMAGFLIDNREALDRSEKRNILSDIRAIYAKRPQEEPKEGLFTHLELPSGILDTLLKDKPPPKPVK</sequence>
<accession>A0A6B2KYB0</accession>
<dbReference type="GO" id="GO:0006887">
    <property type="term" value="P:exocytosis"/>
    <property type="evidence" value="ECO:0007669"/>
    <property type="project" value="UniProtKB-KW"/>
</dbReference>
<evidence type="ECO:0000256" key="1">
    <source>
        <dbReference type="ARBA" id="ARBA00009447"/>
    </source>
</evidence>
<feature type="coiled-coil region" evidence="4">
    <location>
        <begin position="152"/>
        <end position="186"/>
    </location>
</feature>
<dbReference type="EMBL" id="GIBP01000737">
    <property type="protein sequence ID" value="NDV29706.1"/>
    <property type="molecule type" value="Transcribed_RNA"/>
</dbReference>
<name>A0A6B2KYB0_9EUKA</name>
<evidence type="ECO:0000313" key="5">
    <source>
        <dbReference type="EMBL" id="NDV29706.1"/>
    </source>
</evidence>
<comment type="similarity">
    <text evidence="1">Belongs to the SEC6 family.</text>
</comment>
<organism evidence="5">
    <name type="scientific">Arcella intermedia</name>
    <dbReference type="NCBI Taxonomy" id="1963864"/>
    <lineage>
        <taxon>Eukaryota</taxon>
        <taxon>Amoebozoa</taxon>
        <taxon>Tubulinea</taxon>
        <taxon>Elardia</taxon>
        <taxon>Arcellinida</taxon>
        <taxon>Sphaerothecina</taxon>
        <taxon>Arcellidae</taxon>
        <taxon>Arcella</taxon>
    </lineage>
</organism>
<dbReference type="GO" id="GO:0051601">
    <property type="term" value="P:exocyst localization"/>
    <property type="evidence" value="ECO:0007669"/>
    <property type="project" value="TreeGrafter"/>
</dbReference>
<dbReference type="InterPro" id="IPR010326">
    <property type="entry name" value="EXOC3/Sec6"/>
</dbReference>
<keyword evidence="2" id="KW-0813">Transport</keyword>
<dbReference type="GO" id="GO:0000145">
    <property type="term" value="C:exocyst"/>
    <property type="evidence" value="ECO:0007669"/>
    <property type="project" value="InterPro"/>
</dbReference>
<keyword evidence="4" id="KW-0175">Coiled coil</keyword>